<gene>
    <name evidence="3" type="ORF">NESM_000628500</name>
</gene>
<name>A0AAW0ERQ3_9TRYP</name>
<feature type="chain" id="PRO_5043687602" evidence="2">
    <location>
        <begin position="37"/>
        <end position="676"/>
    </location>
</feature>
<feature type="signal peptide" evidence="2">
    <location>
        <begin position="1"/>
        <end position="36"/>
    </location>
</feature>
<dbReference type="Proteomes" id="UP001430356">
    <property type="component" value="Unassembled WGS sequence"/>
</dbReference>
<evidence type="ECO:0000313" key="4">
    <source>
        <dbReference type="Proteomes" id="UP001430356"/>
    </source>
</evidence>
<protein>
    <submittedName>
        <fullName evidence="3">Uncharacterized protein</fullName>
    </submittedName>
</protein>
<evidence type="ECO:0000256" key="2">
    <source>
        <dbReference type="SAM" id="SignalP"/>
    </source>
</evidence>
<comment type="caution">
    <text evidence="3">The sequence shown here is derived from an EMBL/GenBank/DDBJ whole genome shotgun (WGS) entry which is preliminary data.</text>
</comment>
<proteinExistence type="predicted"/>
<feature type="region of interest" description="Disordered" evidence="1">
    <location>
        <begin position="543"/>
        <end position="582"/>
    </location>
</feature>
<dbReference type="EMBL" id="JAECZO010000088">
    <property type="protein sequence ID" value="KAK7196873.1"/>
    <property type="molecule type" value="Genomic_DNA"/>
</dbReference>
<keyword evidence="4" id="KW-1185">Reference proteome</keyword>
<feature type="compositionally biased region" description="Gly residues" evidence="1">
    <location>
        <begin position="558"/>
        <end position="572"/>
    </location>
</feature>
<evidence type="ECO:0000313" key="3">
    <source>
        <dbReference type="EMBL" id="KAK7196873.1"/>
    </source>
</evidence>
<reference evidence="3 4" key="1">
    <citation type="journal article" date="2021" name="MBio">
        <title>A New Model Trypanosomatid, Novymonas esmeraldas: Genomic Perception of Its 'Candidatus Pandoraea novymonadis' Endosymbiont.</title>
        <authorList>
            <person name="Zakharova A."/>
            <person name="Saura A."/>
            <person name="Butenko A."/>
            <person name="Podesvova L."/>
            <person name="Warmusova S."/>
            <person name="Kostygov A.Y."/>
            <person name="Nenarokova A."/>
            <person name="Lukes J."/>
            <person name="Opperdoes F.R."/>
            <person name="Yurchenko V."/>
        </authorList>
    </citation>
    <scope>NUCLEOTIDE SEQUENCE [LARGE SCALE GENOMIC DNA]</scope>
    <source>
        <strain evidence="3 4">E262AT.01</strain>
    </source>
</reference>
<sequence>MRPRSVTQPGQRRRARHARGHLLVLALPLLLLLVSAAGDVDPREARVGDDAAAADTAREIAGEVCPALRFDFYLAAAMGTWSEPRALDRCPATALESSILDDVRLARTTRESEGTFVSELWRRACGLHEERVFYHHAEDFVALETEVRRVVRGPYVVGMSPPLYMEVLRSIATLLRVNVTRDLLPAEGHGPLPIIVDGLGGRAGAETEAQDARDVRIKQYRRHANRTLAASPQLIVSKATLARAMAYHEKVVLPSTIVRAYDLRSSPAHTFERDVAGLLRIVQRVWDDAVRAMEAEAAAAAAAAAALPLLPHIHVSDVVGPWKRDSHLLSLSGGHVTAISAYTRLRPLRRVLPTAIVYRTSPDCVGCEPHDRAFELLPSLFKELCKKSHKPIVSCSPLTLFLSTTHQRSLSPLPSLDVYARLSYTRAAVLHTMNTRSMMSAWGIGAEHNDAAADDAAAEGPLYSLESKYGVDATGIERELAPRHRFAPFTVPLRPIADQASVAQALTSMIASLAHYGVVQLQLLTPMEQAHVELRNEHVKERVQQQWRAAVEAKRDGQGGGGGGGGSGGADGSGPPDPESDPEYWKLRTVDELFAGFVATHVRLHVGSADLLHTTQSMTASATSSSSAPASSISLIFAAVRDCVEEELKRPLIVVLFLLVCAVQLCWNRAQLVAYW</sequence>
<keyword evidence="2" id="KW-0732">Signal</keyword>
<dbReference type="AlphaFoldDB" id="A0AAW0ERQ3"/>
<evidence type="ECO:0000256" key="1">
    <source>
        <dbReference type="SAM" id="MobiDB-lite"/>
    </source>
</evidence>
<accession>A0AAW0ERQ3</accession>
<organism evidence="3 4">
    <name type="scientific">Novymonas esmeraldas</name>
    <dbReference type="NCBI Taxonomy" id="1808958"/>
    <lineage>
        <taxon>Eukaryota</taxon>
        <taxon>Discoba</taxon>
        <taxon>Euglenozoa</taxon>
        <taxon>Kinetoplastea</taxon>
        <taxon>Metakinetoplastina</taxon>
        <taxon>Trypanosomatida</taxon>
        <taxon>Trypanosomatidae</taxon>
        <taxon>Novymonas</taxon>
    </lineage>
</organism>